<dbReference type="PROSITE" id="PS00518">
    <property type="entry name" value="ZF_RING_1"/>
    <property type="match status" value="1"/>
</dbReference>
<evidence type="ECO:0000256" key="2">
    <source>
        <dbReference type="ARBA" id="ARBA00022771"/>
    </source>
</evidence>
<accession>A0A5C2SDU7</accession>
<dbReference type="SUPFAM" id="SSF57850">
    <property type="entry name" value="RING/U-box"/>
    <property type="match status" value="1"/>
</dbReference>
<dbReference type="InterPro" id="IPR017907">
    <property type="entry name" value="Znf_RING_CS"/>
</dbReference>
<keyword evidence="2 4" id="KW-0863">Zinc-finger</keyword>
<evidence type="ECO:0000256" key="5">
    <source>
        <dbReference type="SAM" id="Coils"/>
    </source>
</evidence>
<dbReference type="Pfam" id="PF14634">
    <property type="entry name" value="zf-RING_5"/>
    <property type="match status" value="1"/>
</dbReference>
<dbReference type="Proteomes" id="UP000313359">
    <property type="component" value="Unassembled WGS sequence"/>
</dbReference>
<evidence type="ECO:0000313" key="8">
    <source>
        <dbReference type="EMBL" id="RPD61983.1"/>
    </source>
</evidence>
<evidence type="ECO:0000256" key="3">
    <source>
        <dbReference type="ARBA" id="ARBA00022833"/>
    </source>
</evidence>
<dbReference type="GO" id="GO:0007131">
    <property type="term" value="P:reciprocal meiotic recombination"/>
    <property type="evidence" value="ECO:0007669"/>
    <property type="project" value="InterPro"/>
</dbReference>
<evidence type="ECO:0000259" key="7">
    <source>
        <dbReference type="PROSITE" id="PS50089"/>
    </source>
</evidence>
<dbReference type="GO" id="GO:0061630">
    <property type="term" value="F:ubiquitin protein ligase activity"/>
    <property type="evidence" value="ECO:0007669"/>
    <property type="project" value="InterPro"/>
</dbReference>
<keyword evidence="1" id="KW-0479">Metal-binding</keyword>
<dbReference type="PANTHER" id="PTHR14305">
    <property type="entry name" value="E3 UBIQUITIN-PROTEIN LIGASE CCNB1IP1"/>
    <property type="match status" value="1"/>
</dbReference>
<dbReference type="PROSITE" id="PS50089">
    <property type="entry name" value="ZF_RING_2"/>
    <property type="match status" value="1"/>
</dbReference>
<protein>
    <recommendedName>
        <fullName evidence="7">RING-type domain-containing protein</fullName>
    </recommendedName>
</protein>
<name>A0A5C2SDU7_9APHY</name>
<dbReference type="GO" id="GO:0000795">
    <property type="term" value="C:synaptonemal complex"/>
    <property type="evidence" value="ECO:0007669"/>
    <property type="project" value="InterPro"/>
</dbReference>
<dbReference type="PANTHER" id="PTHR14305:SF0">
    <property type="entry name" value="E3 UBIQUITIN-PROTEIN LIGASE CCNB1IP1"/>
    <property type="match status" value="1"/>
</dbReference>
<dbReference type="AlphaFoldDB" id="A0A5C2SDU7"/>
<dbReference type="OrthoDB" id="441210at2759"/>
<dbReference type="EMBL" id="ML122260">
    <property type="protein sequence ID" value="RPD61983.1"/>
    <property type="molecule type" value="Genomic_DNA"/>
</dbReference>
<dbReference type="InterPro" id="IPR042448">
    <property type="entry name" value="CCNB1IP1"/>
</dbReference>
<evidence type="ECO:0000256" key="6">
    <source>
        <dbReference type="SAM" id="MobiDB-lite"/>
    </source>
</evidence>
<evidence type="ECO:0000256" key="1">
    <source>
        <dbReference type="ARBA" id="ARBA00022723"/>
    </source>
</evidence>
<evidence type="ECO:0000256" key="4">
    <source>
        <dbReference type="PROSITE-ProRule" id="PRU00175"/>
    </source>
</evidence>
<dbReference type="InterPro" id="IPR013083">
    <property type="entry name" value="Znf_RING/FYVE/PHD"/>
</dbReference>
<reference evidence="8" key="1">
    <citation type="journal article" date="2018" name="Genome Biol. Evol.">
        <title>Genomics and development of Lentinus tigrinus, a white-rot wood-decaying mushroom with dimorphic fruiting bodies.</title>
        <authorList>
            <person name="Wu B."/>
            <person name="Xu Z."/>
            <person name="Knudson A."/>
            <person name="Carlson A."/>
            <person name="Chen N."/>
            <person name="Kovaka S."/>
            <person name="LaButti K."/>
            <person name="Lipzen A."/>
            <person name="Pennachio C."/>
            <person name="Riley R."/>
            <person name="Schakwitz W."/>
            <person name="Umezawa K."/>
            <person name="Ohm R.A."/>
            <person name="Grigoriev I.V."/>
            <person name="Nagy L.G."/>
            <person name="Gibbons J."/>
            <person name="Hibbett D."/>
        </authorList>
    </citation>
    <scope>NUCLEOTIDE SEQUENCE [LARGE SCALE GENOMIC DNA]</scope>
    <source>
        <strain evidence="8">ALCF2SS1-6</strain>
    </source>
</reference>
<dbReference type="InterPro" id="IPR001841">
    <property type="entry name" value="Znf_RING"/>
</dbReference>
<sequence length="402" mass="43689">MRVVFFYIRAARCPSLVLPFAPSNPGLNMDNLRCNRLTCRKALSDKAVVTTCSHIFCVDCANELFNASRLCPACETSLTEPDDVVVSSLHPSNDYKTSVLSGLNPTIVLEICSRALSFWQYQMHQEYSFQQALYRNVTEKTAQLEKRLENVIREANGEISLLTNKMSGLERDLEGERRKTATLQDSLKESEKEYHKLKAQYDKLKRKALLGGTVGSKDGTLPPVNQSLNIADRQEDSTRLKQGMAFASGAGIGGPVGVDVGAVVGNMEAAGIQRTPIGNRTMAGGPIGMQSGSAWRQPQPPHARGRPTAQRQPFSAMEGSFRTSVSTTRSDHSDSTAEVEALLAQTGRHPARNVHPVHGNAYNGQAPSRVSTAQGAPHSRVFGHSTTKRTGPKFKPAGVPMG</sequence>
<dbReference type="Gene3D" id="3.30.40.10">
    <property type="entry name" value="Zinc/RING finger domain, C3HC4 (zinc finger)"/>
    <property type="match status" value="1"/>
</dbReference>
<keyword evidence="3" id="KW-0862">Zinc</keyword>
<proteinExistence type="predicted"/>
<feature type="coiled-coil region" evidence="5">
    <location>
        <begin position="134"/>
        <end position="207"/>
    </location>
</feature>
<dbReference type="STRING" id="1328759.A0A5C2SDU7"/>
<gene>
    <name evidence="8" type="ORF">L227DRAFT_45999</name>
</gene>
<feature type="compositionally biased region" description="Polar residues" evidence="6">
    <location>
        <begin position="363"/>
        <end position="374"/>
    </location>
</feature>
<feature type="region of interest" description="Disordered" evidence="6">
    <location>
        <begin position="275"/>
        <end position="338"/>
    </location>
</feature>
<feature type="domain" description="RING-type" evidence="7">
    <location>
        <begin position="39"/>
        <end position="75"/>
    </location>
</feature>
<dbReference type="GO" id="GO:0008270">
    <property type="term" value="F:zinc ion binding"/>
    <property type="evidence" value="ECO:0007669"/>
    <property type="project" value="UniProtKB-KW"/>
</dbReference>
<keyword evidence="9" id="KW-1185">Reference proteome</keyword>
<keyword evidence="5" id="KW-0175">Coiled coil</keyword>
<organism evidence="8 9">
    <name type="scientific">Lentinus tigrinus ALCF2SS1-6</name>
    <dbReference type="NCBI Taxonomy" id="1328759"/>
    <lineage>
        <taxon>Eukaryota</taxon>
        <taxon>Fungi</taxon>
        <taxon>Dikarya</taxon>
        <taxon>Basidiomycota</taxon>
        <taxon>Agaricomycotina</taxon>
        <taxon>Agaricomycetes</taxon>
        <taxon>Polyporales</taxon>
        <taxon>Polyporaceae</taxon>
        <taxon>Lentinus</taxon>
    </lineage>
</organism>
<feature type="region of interest" description="Disordered" evidence="6">
    <location>
        <begin position="363"/>
        <end position="402"/>
    </location>
</feature>
<evidence type="ECO:0000313" key="9">
    <source>
        <dbReference type="Proteomes" id="UP000313359"/>
    </source>
</evidence>